<accession>A0A218MN76</accession>
<organism evidence="3">
    <name type="scientific">uncultured virus</name>
    <dbReference type="NCBI Taxonomy" id="340016"/>
    <lineage>
        <taxon>Viruses</taxon>
        <taxon>environmental samples</taxon>
    </lineage>
</organism>
<reference evidence="3" key="2">
    <citation type="journal article" date="2017" name="Nat. Commun.">
        <title>Single-virus genomics reveals hidden cosmopolitan and abundant viruses.</title>
        <authorList>
            <person name="Martinez-Hernandez F."/>
            <person name="Fornas O."/>
            <person name="Lluesma Gomez M."/>
            <person name="Bolduc B."/>
            <person name="de la Cruz Pena M.J."/>
            <person name="Martinez J.M."/>
            <person name="Anton J."/>
            <person name="Gasol J.M."/>
            <person name="Rosselli R."/>
            <person name="Rodriguez-Valera F."/>
            <person name="Sullivan M.B."/>
            <person name="Acinas S.G."/>
            <person name="Martinez-Garcia M."/>
        </authorList>
    </citation>
    <scope>NUCLEOTIDE SEQUENCE</scope>
</reference>
<evidence type="ECO:0000259" key="2">
    <source>
        <dbReference type="Pfam" id="PF25729"/>
    </source>
</evidence>
<dbReference type="InterPro" id="IPR057888">
    <property type="entry name" value="crAss_MUZ_C"/>
</dbReference>
<feature type="region of interest" description="Disordered" evidence="1">
    <location>
        <begin position="1282"/>
        <end position="1301"/>
    </location>
</feature>
<dbReference type="Pfam" id="PF25729">
    <property type="entry name" value="crAss_MUZ_C"/>
    <property type="match status" value="1"/>
</dbReference>
<evidence type="ECO:0000313" key="3">
    <source>
        <dbReference type="EMBL" id="ASF00733.1"/>
    </source>
</evidence>
<feature type="region of interest" description="Disordered" evidence="1">
    <location>
        <begin position="1181"/>
        <end position="1204"/>
    </location>
</feature>
<sequence>MPQLNKGFSKSKMNKDMDERVVGSGEYRDALNIQISSSDGSDVGAAQTLLGNTLISSGIVPSGSTCVGSIAHNKKDKIYYFVAGPRYEHGYEEGIWKDYIIEYDLKSDSFRYVFVDIYRVHLKTTGVSSNRDISIASSSPDVRSVRRDMNINGYDSNGNHIIYSNNSQLTEVISIGTPPNTINIYSSTVDYNTTSVPSGTLLKIKPKNQILRFHRIAAADSSITGINIIDDMLFWTDNYSEPKKINIKRSIAGTGGSVELPPSGNVFDGDSADYHTRLCVTPDKHNDLRVKARSATSPWYVEEGDTTVIKRGPLKAPTLIMSQHEDDRGGYNTFSETDGSSLQLRGPTGYNSFSYVVPGTSPALHKVRQPGDEIKSVYVANPVHWRVGDLVMFNQQQDINSAEGFTEHDVRATVTSVPTTTPATGPFDFMIESIDVSAIDEEQKIWNLKLVEKPPMFEFKFVRFGYRYKYEDGEYSTFSPWSELAFLPGEYDYLPKKGYNLGMTNRLRQLKVADYITEDIPKDVIQVDILFKNESSPNIYKVESIKSTDGWDVKGEKLWPDKINFEAQTGLSSSLITSGKNTSRGEYEVTSELIHSTIPSNQLLRPYDNLPRRALAQEITSNRLVYGNYVQNFDLVNTAANVEVRPLLNVVLSTKDAPLNAPEGTSDEALNGEDNAEGFAIPRKTCRSLREYQIGVVYGDKFGRETPVLAGAGGSGSLTIDIANSSTVNKLRVDIGSHAPSFAHYYKFYIKETSNEYYNLAMDRYYDAEDGNIWLSFASADRNKLDIETHIVLKKKHNKHEPVTDTARYKILAIENSAPKFIKTNIKSLGSGKNDGDKTYIGTSGLGFPMEDYNEMWIKTAASGVDKWFNQSVSELMPFINDGTLFIRVRTTTIKSEWYQVTKLNTQSSGWYKFTTDKSFDEDVNFTTTDGSWDTRVNGLRIELSRHVVEDKKEFEGRFFVKIYKDLVLVQNLLQAVEPEYRVTQASKIGYWNMPKQSFTEISGGNMVNWERSAILNYGELDVHSSNANGTSRSGDWTGYDGMSNVHGQAFFKSASQGWFNSTSSGCAAIYGTKKWMERSVGRFHIDATWVRGAQKCNGTACSRGSFTNDCDRGPTRGLGVTRGGKSMDIGYVHPGGEFTNWTDANDELFIKALKTVGNNFRFREDPDGIVYTVTGAQGASSDDSRYGRHHTWHKKSSKGRGNNKSRWRIDFERADMPGVGLGQGPAKYHPIGPRLTTKNPAVAELGFYGGRHGAEGWQLTGSNGSDSNLWVPAPDGFAVSQMKSGSTSYPNTINGTSTTGTQQARYYRAHTGKFHHIEIIEPMEDEDGDWSSKNPAVWETEPKEDVGMDLYHEASPALPINITADTNELFAPYGSIVKNTYDGISVPDGTVVVSWSDNEVTLSNPITIHGGTGNRIQFIRPDGFSTSAIMNEGTGTHNSIHVRAFDVPPAENNHYSDAPHNQPVVLSWYNAYTFGNGIESDRIRDDYNQVTIANGVKASTVLAATYEEERRKAGLIHSGIYNSTSGVNNLNQFLAAEKITKDMNPSYGSIQKLHTRDGDIVVFHEDKVMKVLADKDALFNADGKKNVAISSNFLGSDQPFATTYGISKNPESFATDLSGRVYFSDRSKSAILRLSNSGIDNISDYGMKDWFNDHLNPETTRVVGSFDQKKGLYNVTITGKVLDANDDTVIEDAVEVGGVCECKSLGDVEVLRNNIVVPFKKTISYSERSKGWISFKSFLPESALSINNNYYSFKDGNLYVHHDNSTRNNFYGEQFDSSITLLFNDNPASVKSFATINYEGSQARINSNNTDGLYSNLNDKAGWYVENIITNLQDCDNIEFKEKEGKWFGFIKGSSTSLANLDESEFSVQGIGIAKTVVGEGNIPTVCLTITPNINCGEIPGCMDPSAANYNPNATVDSGECSYPPPPPPPPEPVHGCTDPTAGNYNATATVDDGGCLTPCEMLCDDDINVYVKSFINPTVEADFTGQYDDLDGFDGTIEWAWQGDPGPWFWALPRKKNVADVYNISQYTGPIAHNSSFNFGSYDPVTNETTATWSGLDAGDYRLVVYKFCSQEALQTWFQANNSENTAQMNTPNPNGCQSDGSYKTLTVT</sequence>
<reference evidence="3" key="1">
    <citation type="submission" date="2016-10" db="EMBL/GenBank/DDBJ databases">
        <authorList>
            <person name="Varghese N."/>
        </authorList>
    </citation>
    <scope>NUCLEOTIDE SEQUENCE</scope>
</reference>
<feature type="region of interest" description="Disordered" evidence="1">
    <location>
        <begin position="2087"/>
        <end position="2111"/>
    </location>
</feature>
<proteinExistence type="predicted"/>
<evidence type="ECO:0000256" key="1">
    <source>
        <dbReference type="SAM" id="MobiDB-lite"/>
    </source>
</evidence>
<feature type="domain" description="Crassvirus muzzle protein C-terminal" evidence="2">
    <location>
        <begin position="1767"/>
        <end position="1852"/>
    </location>
</feature>
<protein>
    <submittedName>
        <fullName evidence="3">Putative structural protein</fullName>
    </submittedName>
</protein>
<name>A0A218MN76_9VIRU</name>
<feature type="compositionally biased region" description="Basic residues" evidence="1">
    <location>
        <begin position="1188"/>
        <end position="1204"/>
    </location>
</feature>
<dbReference type="EMBL" id="KY052853">
    <property type="protein sequence ID" value="ASF00733.1"/>
    <property type="molecule type" value="Genomic_DNA"/>
</dbReference>